<dbReference type="EMBL" id="JAAFYZ010000002">
    <property type="protein sequence ID" value="MBS2545327.1"/>
    <property type="molecule type" value="Genomic_DNA"/>
</dbReference>
<organism evidence="2 3">
    <name type="scientific">Catenulispora pinistramenti</name>
    <dbReference type="NCBI Taxonomy" id="2705254"/>
    <lineage>
        <taxon>Bacteria</taxon>
        <taxon>Bacillati</taxon>
        <taxon>Actinomycetota</taxon>
        <taxon>Actinomycetes</taxon>
        <taxon>Catenulisporales</taxon>
        <taxon>Catenulisporaceae</taxon>
        <taxon>Catenulispora</taxon>
    </lineage>
</organism>
<name>A0ABS5KGD9_9ACTN</name>
<gene>
    <name evidence="2" type="ORF">KGQ19_00445</name>
</gene>
<reference evidence="2 3" key="1">
    <citation type="submission" date="2020-02" db="EMBL/GenBank/DDBJ databases">
        <title>Acidophilic actinobacteria isolated from forest soil.</title>
        <authorList>
            <person name="Golinska P."/>
        </authorList>
    </citation>
    <scope>NUCLEOTIDE SEQUENCE [LARGE SCALE GENOMIC DNA]</scope>
    <source>
        <strain evidence="2 3">NL8</strain>
    </source>
</reference>
<evidence type="ECO:0000256" key="1">
    <source>
        <dbReference type="SAM" id="MobiDB-lite"/>
    </source>
</evidence>
<dbReference type="RefSeq" id="WP_212006993.1">
    <property type="nucleotide sequence ID" value="NZ_JAAFYZ010000002.1"/>
</dbReference>
<protein>
    <submittedName>
        <fullName evidence="2">Uncharacterized protein</fullName>
    </submittedName>
</protein>
<keyword evidence="3" id="KW-1185">Reference proteome</keyword>
<sequence>MNAEQRAAKRTAFGAVHTMPTREEVRQQPAADKVPGPGTVPQALLTTAGPPVRVVPESCLNFTLPGGGTLLMNVPTALSWQDALFAGSVIGDFLTALAERMKA</sequence>
<evidence type="ECO:0000313" key="3">
    <source>
        <dbReference type="Proteomes" id="UP000730482"/>
    </source>
</evidence>
<feature type="region of interest" description="Disordered" evidence="1">
    <location>
        <begin position="1"/>
        <end position="40"/>
    </location>
</feature>
<dbReference type="Proteomes" id="UP000730482">
    <property type="component" value="Unassembled WGS sequence"/>
</dbReference>
<evidence type="ECO:0000313" key="2">
    <source>
        <dbReference type="EMBL" id="MBS2545327.1"/>
    </source>
</evidence>
<comment type="caution">
    <text evidence="2">The sequence shown here is derived from an EMBL/GenBank/DDBJ whole genome shotgun (WGS) entry which is preliminary data.</text>
</comment>
<proteinExistence type="predicted"/>
<accession>A0ABS5KGD9</accession>